<dbReference type="EMBL" id="JBHMFI010000002">
    <property type="protein sequence ID" value="MFB9074808.1"/>
    <property type="molecule type" value="Genomic_DNA"/>
</dbReference>
<comment type="caution">
    <text evidence="1">The sequence shown here is derived from an EMBL/GenBank/DDBJ whole genome shotgun (WGS) entry which is preliminary data.</text>
</comment>
<accession>A0ABV5G797</accession>
<sequence length="45" mass="4723">MTWSRVVLGAMGASHPCLLLRPLAAVSALEPARVARRHSSVTGPV</sequence>
<proteinExistence type="predicted"/>
<reference evidence="1 2" key="1">
    <citation type="submission" date="2024-09" db="EMBL/GenBank/DDBJ databases">
        <authorList>
            <person name="Sun Q."/>
            <person name="Mori K."/>
        </authorList>
    </citation>
    <scope>NUCLEOTIDE SEQUENCE [LARGE SCALE GENOMIC DNA]</scope>
    <source>
        <strain evidence="1 2">CCM 7609</strain>
    </source>
</reference>
<name>A0ABV5G797_9MICC</name>
<protein>
    <submittedName>
        <fullName evidence="1">Uncharacterized protein</fullName>
    </submittedName>
</protein>
<keyword evidence="2" id="KW-1185">Reference proteome</keyword>
<gene>
    <name evidence="1" type="ORF">ACFFX0_27910</name>
</gene>
<dbReference type="Proteomes" id="UP001589575">
    <property type="component" value="Unassembled WGS sequence"/>
</dbReference>
<evidence type="ECO:0000313" key="1">
    <source>
        <dbReference type="EMBL" id="MFB9074808.1"/>
    </source>
</evidence>
<organism evidence="1 2">
    <name type="scientific">Citricoccus parietis</name>
    <dbReference type="NCBI Taxonomy" id="592307"/>
    <lineage>
        <taxon>Bacteria</taxon>
        <taxon>Bacillati</taxon>
        <taxon>Actinomycetota</taxon>
        <taxon>Actinomycetes</taxon>
        <taxon>Micrococcales</taxon>
        <taxon>Micrococcaceae</taxon>
        <taxon>Citricoccus</taxon>
    </lineage>
</organism>
<evidence type="ECO:0000313" key="2">
    <source>
        <dbReference type="Proteomes" id="UP001589575"/>
    </source>
</evidence>